<keyword evidence="1" id="KW-1133">Transmembrane helix</keyword>
<evidence type="ECO:0000313" key="2">
    <source>
        <dbReference type="EMBL" id="KAI1609337.1"/>
    </source>
</evidence>
<protein>
    <submittedName>
        <fullName evidence="2">Uncharacterized protein</fullName>
    </submittedName>
</protein>
<comment type="caution">
    <text evidence="2">The sequence shown here is derived from an EMBL/GenBank/DDBJ whole genome shotgun (WGS) entry which is preliminary data.</text>
</comment>
<organism evidence="2 3">
    <name type="scientific">Exophiala viscosa</name>
    <dbReference type="NCBI Taxonomy" id="2486360"/>
    <lineage>
        <taxon>Eukaryota</taxon>
        <taxon>Fungi</taxon>
        <taxon>Dikarya</taxon>
        <taxon>Ascomycota</taxon>
        <taxon>Pezizomycotina</taxon>
        <taxon>Eurotiomycetes</taxon>
        <taxon>Chaetothyriomycetidae</taxon>
        <taxon>Chaetothyriales</taxon>
        <taxon>Herpotrichiellaceae</taxon>
        <taxon>Exophiala</taxon>
    </lineage>
</organism>
<feature type="transmembrane region" description="Helical" evidence="1">
    <location>
        <begin position="103"/>
        <end position="128"/>
    </location>
</feature>
<name>A0AAN6I989_9EURO</name>
<keyword evidence="1" id="KW-0812">Transmembrane</keyword>
<reference evidence="2" key="1">
    <citation type="journal article" date="2022" name="bioRxiv">
        <title>Deciphering the potential niche of two novel black yeast fungi from a biological soil crust based on their genomes, phenotypes, and melanin regulation.</title>
        <authorList>
            <consortium name="DOE Joint Genome Institute"/>
            <person name="Carr E.C."/>
            <person name="Barton Q."/>
            <person name="Grambo S."/>
            <person name="Sullivan M."/>
            <person name="Renfro C.M."/>
            <person name="Kuo A."/>
            <person name="Pangilinan J."/>
            <person name="Lipzen A."/>
            <person name="Keymanesh K."/>
            <person name="Savage E."/>
            <person name="Barry K."/>
            <person name="Grigoriev I.V."/>
            <person name="Riekhof W.R."/>
            <person name="Harris S.S."/>
        </authorList>
    </citation>
    <scope>NUCLEOTIDE SEQUENCE</scope>
    <source>
        <strain evidence="2">JF 03-4F</strain>
    </source>
</reference>
<keyword evidence="1" id="KW-0472">Membrane</keyword>
<sequence length="137" mass="15686">MFSRGQALILGSAGNAFTRSTALFWVWVGTALLLRQGAAAQERGYIRTRRIFIGSVQRLLFTVGTRHYIRSALYKRYRHGSYDRYAIRFREKKGDMQEISWRLIVRIGFAFEICAVWLSMCFLVAPAACDLVVRALG</sequence>
<accession>A0AAN6I989</accession>
<evidence type="ECO:0000313" key="3">
    <source>
        <dbReference type="Proteomes" id="UP001203852"/>
    </source>
</evidence>
<proteinExistence type="predicted"/>
<dbReference type="AlphaFoldDB" id="A0AAN6I989"/>
<dbReference type="EMBL" id="MU404360">
    <property type="protein sequence ID" value="KAI1609337.1"/>
    <property type="molecule type" value="Genomic_DNA"/>
</dbReference>
<evidence type="ECO:0000256" key="1">
    <source>
        <dbReference type="SAM" id="Phobius"/>
    </source>
</evidence>
<gene>
    <name evidence="2" type="ORF">EDD36DRAFT_67580</name>
</gene>
<keyword evidence="3" id="KW-1185">Reference proteome</keyword>
<dbReference type="Proteomes" id="UP001203852">
    <property type="component" value="Unassembled WGS sequence"/>
</dbReference>